<evidence type="ECO:0000256" key="7">
    <source>
        <dbReference type="SAM" id="Coils"/>
    </source>
</evidence>
<evidence type="ECO:0000313" key="10">
    <source>
        <dbReference type="Proteomes" id="UP000834106"/>
    </source>
</evidence>
<evidence type="ECO:0000313" key="9">
    <source>
        <dbReference type="EMBL" id="CAI9781595.1"/>
    </source>
</evidence>
<keyword evidence="5" id="KW-1015">Disulfide bond</keyword>
<evidence type="ECO:0000256" key="2">
    <source>
        <dbReference type="ARBA" id="ARBA00022523"/>
    </source>
</evidence>
<keyword evidence="3" id="KW-0964">Secreted</keyword>
<protein>
    <recommendedName>
        <fullName evidence="8">Pectinesterase inhibitor domain-containing protein</fullName>
    </recommendedName>
</protein>
<evidence type="ECO:0000256" key="3">
    <source>
        <dbReference type="ARBA" id="ARBA00022525"/>
    </source>
</evidence>
<dbReference type="PANTHER" id="PTHR31080">
    <property type="entry name" value="PECTINESTERASE INHIBITOR-LIKE"/>
    <property type="match status" value="1"/>
</dbReference>
<dbReference type="InterPro" id="IPR035513">
    <property type="entry name" value="Invertase/methylesterase_inhib"/>
</dbReference>
<feature type="coiled-coil region" evidence="7">
    <location>
        <begin position="90"/>
        <end position="117"/>
    </location>
</feature>
<proteinExistence type="inferred from homology"/>
<dbReference type="InterPro" id="IPR006501">
    <property type="entry name" value="Pectinesterase_inhib_dom"/>
</dbReference>
<dbReference type="GO" id="GO:0048046">
    <property type="term" value="C:apoplast"/>
    <property type="evidence" value="ECO:0007669"/>
    <property type="project" value="UniProtKB-SubCell"/>
</dbReference>
<dbReference type="AlphaFoldDB" id="A0AAD2A4X1"/>
<comment type="similarity">
    <text evidence="6">Belongs to the PMEI family.</text>
</comment>
<dbReference type="InterPro" id="IPR051955">
    <property type="entry name" value="PME_Inhibitor"/>
</dbReference>
<evidence type="ECO:0000259" key="8">
    <source>
        <dbReference type="SMART" id="SM00856"/>
    </source>
</evidence>
<dbReference type="Pfam" id="PF04043">
    <property type="entry name" value="PMEI"/>
    <property type="match status" value="1"/>
</dbReference>
<keyword evidence="10" id="KW-1185">Reference proteome</keyword>
<evidence type="ECO:0000256" key="5">
    <source>
        <dbReference type="ARBA" id="ARBA00023157"/>
    </source>
</evidence>
<dbReference type="PANTHER" id="PTHR31080:SF12">
    <property type="entry name" value="PLANT INVERTASE_PECTIN METHYLESTERASE INHIBITOR"/>
    <property type="match status" value="1"/>
</dbReference>
<feature type="domain" description="Pectinesterase inhibitor" evidence="8">
    <location>
        <begin position="10"/>
        <end position="173"/>
    </location>
</feature>
<keyword evidence="7" id="KW-0175">Coiled coil</keyword>
<reference evidence="9" key="1">
    <citation type="submission" date="2023-05" db="EMBL/GenBank/DDBJ databases">
        <authorList>
            <person name="Huff M."/>
        </authorList>
    </citation>
    <scope>NUCLEOTIDE SEQUENCE</scope>
</reference>
<keyword evidence="2" id="KW-0052">Apoplast</keyword>
<comment type="subcellular location">
    <subcellularLocation>
        <location evidence="1">Secreted</location>
        <location evidence="1">Extracellular space</location>
        <location evidence="1">Apoplast</location>
    </subcellularLocation>
</comment>
<dbReference type="EMBL" id="OU503053">
    <property type="protein sequence ID" value="CAI9781595.1"/>
    <property type="molecule type" value="Genomic_DNA"/>
</dbReference>
<name>A0AAD2A4X1_9LAMI</name>
<dbReference type="GO" id="GO:0004857">
    <property type="term" value="F:enzyme inhibitor activity"/>
    <property type="evidence" value="ECO:0007669"/>
    <property type="project" value="InterPro"/>
</dbReference>
<dbReference type="Gene3D" id="1.20.140.40">
    <property type="entry name" value="Invertase/pectin methylesterase inhibitor family protein"/>
    <property type="match status" value="1"/>
</dbReference>
<organism evidence="9 10">
    <name type="scientific">Fraxinus pennsylvanica</name>
    <dbReference type="NCBI Taxonomy" id="56036"/>
    <lineage>
        <taxon>Eukaryota</taxon>
        <taxon>Viridiplantae</taxon>
        <taxon>Streptophyta</taxon>
        <taxon>Embryophyta</taxon>
        <taxon>Tracheophyta</taxon>
        <taxon>Spermatophyta</taxon>
        <taxon>Magnoliopsida</taxon>
        <taxon>eudicotyledons</taxon>
        <taxon>Gunneridae</taxon>
        <taxon>Pentapetalae</taxon>
        <taxon>asterids</taxon>
        <taxon>lamiids</taxon>
        <taxon>Lamiales</taxon>
        <taxon>Oleaceae</taxon>
        <taxon>Oleeae</taxon>
        <taxon>Fraxinus</taxon>
    </lineage>
</organism>
<dbReference type="FunFam" id="1.20.140.40:FF:000006">
    <property type="entry name" value="Pectinesterase inhibitor 3"/>
    <property type="match status" value="1"/>
</dbReference>
<dbReference type="NCBIfam" id="TIGR01614">
    <property type="entry name" value="PME_inhib"/>
    <property type="match status" value="1"/>
</dbReference>
<evidence type="ECO:0000256" key="4">
    <source>
        <dbReference type="ARBA" id="ARBA00022729"/>
    </source>
</evidence>
<keyword evidence="4" id="KW-0732">Signal</keyword>
<gene>
    <name evidence="9" type="ORF">FPE_LOCUS29025</name>
</gene>
<dbReference type="Proteomes" id="UP000834106">
    <property type="component" value="Chromosome 18"/>
</dbReference>
<evidence type="ECO:0000256" key="6">
    <source>
        <dbReference type="ARBA" id="ARBA00038471"/>
    </source>
</evidence>
<evidence type="ECO:0000256" key="1">
    <source>
        <dbReference type="ARBA" id="ARBA00004271"/>
    </source>
</evidence>
<accession>A0AAD2A4X1</accession>
<dbReference type="SUPFAM" id="SSF101148">
    <property type="entry name" value="Plant invertase/pectin methylesterase inhibitor"/>
    <property type="match status" value="1"/>
</dbReference>
<dbReference type="SMART" id="SM00856">
    <property type="entry name" value="PMEI"/>
    <property type="match status" value="1"/>
</dbReference>
<dbReference type="CDD" id="cd15798">
    <property type="entry name" value="PMEI-like_3"/>
    <property type="match status" value="1"/>
</dbReference>
<sequence>MHPAVHPCSRARAFVELQCRATLYPELCVRCLSDLITKSNATQLNHQQLAQNALRMSLAMALSTRVYVTEVTKQFKKSKAKDYQQVKDCLDQINDGIDQITNSIKELQQMNEDGESEFPWHASNVQTWMSAAITDASSCLDGFSGRSIGGKTKAMIKAKVLNLLQVNSNALALFNRFAARYRASHVTKPKV</sequence>